<gene>
    <name evidence="7" type="ORF">CEPIT_LOCUS6907</name>
</gene>
<dbReference type="Proteomes" id="UP001152523">
    <property type="component" value="Unassembled WGS sequence"/>
</dbReference>
<evidence type="ECO:0000256" key="4">
    <source>
        <dbReference type="ARBA" id="ARBA00022512"/>
    </source>
</evidence>
<accession>A0AAV0CLM9</accession>
<comment type="subcellular location">
    <subcellularLocation>
        <location evidence="2 6">Secreted</location>
        <location evidence="2 6">Cell wall</location>
    </subcellularLocation>
</comment>
<evidence type="ECO:0000256" key="2">
    <source>
        <dbReference type="ARBA" id="ARBA00004191"/>
    </source>
</evidence>
<keyword evidence="8" id="KW-1185">Reference proteome</keyword>
<keyword evidence="4 6" id="KW-0134">Cell wall</keyword>
<dbReference type="InterPro" id="IPR004963">
    <property type="entry name" value="PAE/NOTUM"/>
</dbReference>
<dbReference type="PANTHER" id="PTHR21562:SF65">
    <property type="entry name" value="PECTIN ACETYLESTERASE"/>
    <property type="match status" value="1"/>
</dbReference>
<feature type="chain" id="PRO_5043093429" description="Pectin acetylesterase" evidence="6">
    <location>
        <begin position="23"/>
        <end position="169"/>
    </location>
</feature>
<keyword evidence="6" id="KW-0378">Hydrolase</keyword>
<dbReference type="GO" id="GO:0009505">
    <property type="term" value="C:plant-type cell wall"/>
    <property type="evidence" value="ECO:0007669"/>
    <property type="project" value="TreeGrafter"/>
</dbReference>
<sequence>MSFFGILQSLLFVSFFLIKCDGTDDEFLVNATLVRSDPEAVCLTGKPAAYYFDHGFGDGVRNWLVYLEGGAWCNLPEYCATAYAHTRNLTLDPKPYSFKDILSKKKEENPDFFNWNRAVIWYCDGSSFTSDSQKVYEYNGTKIYFRGARIYKAVMHELLYKLGMTTAKN</sequence>
<reference evidence="7" key="1">
    <citation type="submission" date="2022-07" db="EMBL/GenBank/DDBJ databases">
        <authorList>
            <person name="Macas J."/>
            <person name="Novak P."/>
            <person name="Neumann P."/>
        </authorList>
    </citation>
    <scope>NUCLEOTIDE SEQUENCE</scope>
</reference>
<organism evidence="7 8">
    <name type="scientific">Cuscuta epithymum</name>
    <dbReference type="NCBI Taxonomy" id="186058"/>
    <lineage>
        <taxon>Eukaryota</taxon>
        <taxon>Viridiplantae</taxon>
        <taxon>Streptophyta</taxon>
        <taxon>Embryophyta</taxon>
        <taxon>Tracheophyta</taxon>
        <taxon>Spermatophyta</taxon>
        <taxon>Magnoliopsida</taxon>
        <taxon>eudicotyledons</taxon>
        <taxon>Gunneridae</taxon>
        <taxon>Pentapetalae</taxon>
        <taxon>asterids</taxon>
        <taxon>lamiids</taxon>
        <taxon>Solanales</taxon>
        <taxon>Convolvulaceae</taxon>
        <taxon>Cuscuteae</taxon>
        <taxon>Cuscuta</taxon>
        <taxon>Cuscuta subgen. Cuscuta</taxon>
    </lineage>
</organism>
<proteinExistence type="inferred from homology"/>
<evidence type="ECO:0000313" key="8">
    <source>
        <dbReference type="Proteomes" id="UP001152523"/>
    </source>
</evidence>
<evidence type="ECO:0000256" key="6">
    <source>
        <dbReference type="RuleBase" id="RU363114"/>
    </source>
</evidence>
<dbReference type="PANTHER" id="PTHR21562">
    <property type="entry name" value="NOTUM-RELATED"/>
    <property type="match status" value="1"/>
</dbReference>
<evidence type="ECO:0000256" key="5">
    <source>
        <dbReference type="ARBA" id="ARBA00023316"/>
    </source>
</evidence>
<dbReference type="EMBL" id="CAMAPF010000033">
    <property type="protein sequence ID" value="CAH9079395.1"/>
    <property type="molecule type" value="Genomic_DNA"/>
</dbReference>
<dbReference type="GO" id="GO:0052793">
    <property type="term" value="F:pectin acetylesterase activity"/>
    <property type="evidence" value="ECO:0007669"/>
    <property type="project" value="TreeGrafter"/>
</dbReference>
<evidence type="ECO:0000256" key="1">
    <source>
        <dbReference type="ARBA" id="ARBA00003534"/>
    </source>
</evidence>
<evidence type="ECO:0000256" key="3">
    <source>
        <dbReference type="ARBA" id="ARBA00005784"/>
    </source>
</evidence>
<dbReference type="AlphaFoldDB" id="A0AAV0CLM9"/>
<keyword evidence="6" id="KW-0732">Signal</keyword>
<comment type="similarity">
    <text evidence="3 6">Belongs to the pectinacetylesterase family.</text>
</comment>
<comment type="function">
    <text evidence="1 6">Hydrolyzes acetyl esters in homogalacturonan regions of pectin. In type I primary cell wall, galacturonic acid residues of pectin can be acetylated at the O-2 and O-3 positions. Decreasing the degree of acetylation of pectin gels in vitro alters their physical properties.</text>
</comment>
<dbReference type="GO" id="GO:0071555">
    <property type="term" value="P:cell wall organization"/>
    <property type="evidence" value="ECO:0007669"/>
    <property type="project" value="UniProtKB-KW"/>
</dbReference>
<protein>
    <recommendedName>
        <fullName evidence="6">Pectin acetylesterase</fullName>
        <ecNumber evidence="6">3.1.1.-</ecNumber>
    </recommendedName>
</protein>
<dbReference type="Pfam" id="PF03283">
    <property type="entry name" value="PAE"/>
    <property type="match status" value="1"/>
</dbReference>
<keyword evidence="5 6" id="KW-0961">Cell wall biogenesis/degradation</keyword>
<comment type="caution">
    <text evidence="7">The sequence shown here is derived from an EMBL/GenBank/DDBJ whole genome shotgun (WGS) entry which is preliminary data.</text>
</comment>
<evidence type="ECO:0000313" key="7">
    <source>
        <dbReference type="EMBL" id="CAH9079395.1"/>
    </source>
</evidence>
<keyword evidence="6" id="KW-0964">Secreted</keyword>
<dbReference type="EC" id="3.1.1.-" evidence="6"/>
<feature type="signal peptide" evidence="6">
    <location>
        <begin position="1"/>
        <end position="22"/>
    </location>
</feature>
<name>A0AAV0CLM9_9ASTE</name>